<evidence type="ECO:0000256" key="1">
    <source>
        <dbReference type="SAM" id="Phobius"/>
    </source>
</evidence>
<dbReference type="KEGG" id="ccl:Clocl_1818"/>
<evidence type="ECO:0000313" key="3">
    <source>
        <dbReference type="Proteomes" id="UP000005435"/>
    </source>
</evidence>
<protein>
    <submittedName>
        <fullName evidence="2">Uncharacterized protein</fullName>
    </submittedName>
</protein>
<dbReference type="eggNOG" id="ENOG5033Q6H">
    <property type="taxonomic scope" value="Bacteria"/>
</dbReference>
<evidence type="ECO:0000313" key="2">
    <source>
        <dbReference type="EMBL" id="AEV68427.1"/>
    </source>
</evidence>
<organism evidence="2 3">
    <name type="scientific">Acetivibrio clariflavus (strain DSM 19732 / NBRC 101661 / EBR45)</name>
    <name type="common">Clostridium clariflavum</name>
    <dbReference type="NCBI Taxonomy" id="720554"/>
    <lineage>
        <taxon>Bacteria</taxon>
        <taxon>Bacillati</taxon>
        <taxon>Bacillota</taxon>
        <taxon>Clostridia</taxon>
        <taxon>Eubacteriales</taxon>
        <taxon>Oscillospiraceae</taxon>
        <taxon>Acetivibrio</taxon>
    </lineage>
</organism>
<accession>G8LU39</accession>
<proteinExistence type="predicted"/>
<dbReference type="Proteomes" id="UP000005435">
    <property type="component" value="Chromosome"/>
</dbReference>
<dbReference type="RefSeq" id="WP_014255012.1">
    <property type="nucleotide sequence ID" value="NC_016627.1"/>
</dbReference>
<dbReference type="OrthoDB" id="2085766at2"/>
<dbReference type="EMBL" id="CP003065">
    <property type="protein sequence ID" value="AEV68427.1"/>
    <property type="molecule type" value="Genomic_DNA"/>
</dbReference>
<dbReference type="AlphaFoldDB" id="G8LU39"/>
<dbReference type="HOGENOM" id="CLU_849166_0_0_9"/>
<reference evidence="3" key="1">
    <citation type="submission" date="2011-12" db="EMBL/GenBank/DDBJ databases">
        <title>Complete sequence of Clostridium clariflavum DSM 19732.</title>
        <authorList>
            <consortium name="US DOE Joint Genome Institute"/>
            <person name="Lucas S."/>
            <person name="Han J."/>
            <person name="Lapidus A."/>
            <person name="Cheng J.-F."/>
            <person name="Goodwin L."/>
            <person name="Pitluck S."/>
            <person name="Peters L."/>
            <person name="Teshima H."/>
            <person name="Detter J.C."/>
            <person name="Han C."/>
            <person name="Tapia R."/>
            <person name="Land M."/>
            <person name="Hauser L."/>
            <person name="Kyrpides N."/>
            <person name="Ivanova N."/>
            <person name="Pagani I."/>
            <person name="Kitzmiller T."/>
            <person name="Lynd L."/>
            <person name="Izquierdo J."/>
            <person name="Woyke T."/>
        </authorList>
    </citation>
    <scope>NUCLEOTIDE SEQUENCE [LARGE SCALE GENOMIC DNA]</scope>
    <source>
        <strain evidence="3">DSM 19732 / NBRC 101661 / EBR45</strain>
    </source>
</reference>
<keyword evidence="3" id="KW-1185">Reference proteome</keyword>
<keyword evidence="1" id="KW-0812">Transmembrane</keyword>
<reference evidence="2 3" key="2">
    <citation type="journal article" date="2012" name="Stand. Genomic Sci.">
        <title>Complete Genome Sequence of Clostridium clariflavum DSM 19732.</title>
        <authorList>
            <person name="Izquierdo J.A."/>
            <person name="Goodwin L."/>
            <person name="Davenport K.W."/>
            <person name="Teshima H."/>
            <person name="Bruce D."/>
            <person name="Detter C."/>
            <person name="Tapia R."/>
            <person name="Han S."/>
            <person name="Land M."/>
            <person name="Hauser L."/>
            <person name="Jeffries C.D."/>
            <person name="Han J."/>
            <person name="Pitluck S."/>
            <person name="Nolan M."/>
            <person name="Chen A."/>
            <person name="Huntemann M."/>
            <person name="Mavromatis K."/>
            <person name="Mikhailova N."/>
            <person name="Liolios K."/>
            <person name="Woyke T."/>
            <person name="Lynd L.R."/>
        </authorList>
    </citation>
    <scope>NUCLEOTIDE SEQUENCE [LARGE SCALE GENOMIC DNA]</scope>
    <source>
        <strain evidence="3">DSM 19732 / NBRC 101661 / EBR45</strain>
    </source>
</reference>
<gene>
    <name evidence="2" type="ordered locus">Clocl_1818</name>
</gene>
<name>G8LU39_ACECE</name>
<keyword evidence="1" id="KW-1133">Transmembrane helix</keyword>
<sequence precursor="true">MNKRIRIVTKISFFIGAAFIFAASYFELFFPPKNAFYLGILGDTLLAGIKSLGLAIITSTLVNILKNWMEPTESLVSNGFINRLSKCEMKELKSKIEAELYFRDNNHDKDNFYIFFQEELSSLLNDCYYKYYKTKIECKICENYITKTIRKKFEIVNPSKKEAVVRIPFGAEMQKVENVDIDKLYIIKKFTVDSEDYTKEINDSLIIKENCTDSNDAYCIDVHTFWDIKVKKSQVIDMVIETIVPLNDVCFSNKITKPCKEYNLIFIINDPSYQLSWHSFGFMGNHKDLLIEEPMDNGLEIGFKEWILPGDGVVISISKNENLMTKN</sequence>
<feature type="transmembrane region" description="Helical" evidence="1">
    <location>
        <begin position="7"/>
        <end position="26"/>
    </location>
</feature>
<keyword evidence="1" id="KW-0472">Membrane</keyword>
<feature type="transmembrane region" description="Helical" evidence="1">
    <location>
        <begin position="46"/>
        <end position="65"/>
    </location>
</feature>